<name>A0A1X7IL21_9CORY</name>
<evidence type="ECO:0000313" key="1">
    <source>
        <dbReference type="EMBL" id="SMG15501.1"/>
    </source>
</evidence>
<evidence type="ECO:0000313" key="2">
    <source>
        <dbReference type="Proteomes" id="UP000193309"/>
    </source>
</evidence>
<sequence length="33" mass="3875">MDFSSFVSSWAILPFEFLFNWVKAPFEYLSAVV</sequence>
<accession>A0A1X7IL21</accession>
<keyword evidence="2" id="KW-1185">Reference proteome</keyword>
<dbReference type="AlphaFoldDB" id="A0A1X7IL21"/>
<dbReference type="EMBL" id="FXAR01000002">
    <property type="protein sequence ID" value="SMG15501.1"/>
    <property type="molecule type" value="Genomic_DNA"/>
</dbReference>
<reference evidence="2" key="1">
    <citation type="submission" date="2017-04" db="EMBL/GenBank/DDBJ databases">
        <authorList>
            <person name="Varghese N."/>
            <person name="Submissions S."/>
        </authorList>
    </citation>
    <scope>NUCLEOTIDE SEQUENCE [LARGE SCALE GENOMIC DNA]</scope>
    <source>
        <strain evidence="2">VDS</strain>
    </source>
</reference>
<protein>
    <submittedName>
        <fullName evidence="1">Uncharacterized protein</fullName>
    </submittedName>
</protein>
<gene>
    <name evidence="1" type="ORF">SAMN06295981_0751</name>
</gene>
<dbReference type="Proteomes" id="UP000193309">
    <property type="component" value="Unassembled WGS sequence"/>
</dbReference>
<organism evidence="1 2">
    <name type="scientific">Corynebacterium pollutisoli</name>
    <dbReference type="NCBI Taxonomy" id="1610489"/>
    <lineage>
        <taxon>Bacteria</taxon>
        <taxon>Bacillati</taxon>
        <taxon>Actinomycetota</taxon>
        <taxon>Actinomycetes</taxon>
        <taxon>Mycobacteriales</taxon>
        <taxon>Corynebacteriaceae</taxon>
        <taxon>Corynebacterium</taxon>
    </lineage>
</organism>
<proteinExistence type="predicted"/>